<dbReference type="Pfam" id="PF14214">
    <property type="entry name" value="Helitron_like_N"/>
    <property type="match status" value="1"/>
</dbReference>
<reference evidence="2" key="1">
    <citation type="journal article" date="2013" name="Genome Biol.">
        <title>Reference genomes and transcriptomes of Nicotiana sylvestris and Nicotiana tomentosiformis.</title>
        <authorList>
            <person name="Sierro N."/>
            <person name="Battey J.N."/>
            <person name="Ouadi S."/>
            <person name="Bovet L."/>
            <person name="Goepfert S."/>
            <person name="Bakaher N."/>
            <person name="Peitsch M.C."/>
            <person name="Ivanov N.V."/>
        </authorList>
    </citation>
    <scope>NUCLEOTIDE SEQUENCE [LARGE SCALE GENOMIC DNA]</scope>
</reference>
<dbReference type="STRING" id="4096.A0A1U7X3H1"/>
<dbReference type="AlphaFoldDB" id="A0A1U7X3H1"/>
<proteinExistence type="predicted"/>
<feature type="domain" description="Helitron helicase-like" evidence="1">
    <location>
        <begin position="90"/>
        <end position="175"/>
    </location>
</feature>
<dbReference type="Proteomes" id="UP000189701">
    <property type="component" value="Unplaced"/>
</dbReference>
<dbReference type="PANTHER" id="PTHR45786:SF66">
    <property type="entry name" value="HOOK MOTIF PROTEIN, PUTATIVE-RELATED"/>
    <property type="match status" value="1"/>
</dbReference>
<dbReference type="eggNOG" id="KOG0987">
    <property type="taxonomic scope" value="Eukaryota"/>
</dbReference>
<protein>
    <submittedName>
        <fullName evidence="3">Uncharacterized protein LOC104229987</fullName>
    </submittedName>
</protein>
<evidence type="ECO:0000313" key="2">
    <source>
        <dbReference type="Proteomes" id="UP000189701"/>
    </source>
</evidence>
<dbReference type="RefSeq" id="XP_009781020.1">
    <property type="nucleotide sequence ID" value="XM_009782718.1"/>
</dbReference>
<dbReference type="GeneID" id="104229987"/>
<evidence type="ECO:0000313" key="3">
    <source>
        <dbReference type="RefSeq" id="XP_009781020.1"/>
    </source>
</evidence>
<evidence type="ECO:0000259" key="1">
    <source>
        <dbReference type="Pfam" id="PF14214"/>
    </source>
</evidence>
<sequence>MMEEDTTYQRFQEVASLVVGDFHVSRCDRDIIVETQSRQLQMINELNVAYLGLQYPLLFPFGEDVYREDIPLNGNDELSGARNFVSIREYFTYKIQERNGEVPTIVNSRRLFQQFLVNGFTMVESSRLKYIRTHQRQLRAHMYKGLEDAVLHGEINPSSQGKRVILSSSFTGGART</sequence>
<dbReference type="KEGG" id="nsy:104229987"/>
<reference evidence="3" key="2">
    <citation type="submission" date="2025-08" db="UniProtKB">
        <authorList>
            <consortium name="RefSeq"/>
        </authorList>
    </citation>
    <scope>IDENTIFICATION</scope>
    <source>
        <tissue evidence="3">Leaf</tissue>
    </source>
</reference>
<gene>
    <name evidence="3" type="primary">LOC104229987</name>
</gene>
<dbReference type="InterPro" id="IPR025476">
    <property type="entry name" value="Helitron_helicase-like"/>
</dbReference>
<name>A0A1U7X3H1_NICSY</name>
<dbReference type="PANTHER" id="PTHR45786">
    <property type="entry name" value="DNA BINDING PROTEIN-LIKE"/>
    <property type="match status" value="1"/>
</dbReference>
<keyword evidence="2" id="KW-1185">Reference proteome</keyword>
<accession>A0A1U7X3H1</accession>
<organism evidence="2 3">
    <name type="scientific">Nicotiana sylvestris</name>
    <name type="common">Wood tobacco</name>
    <name type="synonym">South American tobacco</name>
    <dbReference type="NCBI Taxonomy" id="4096"/>
    <lineage>
        <taxon>Eukaryota</taxon>
        <taxon>Viridiplantae</taxon>
        <taxon>Streptophyta</taxon>
        <taxon>Embryophyta</taxon>
        <taxon>Tracheophyta</taxon>
        <taxon>Spermatophyta</taxon>
        <taxon>Magnoliopsida</taxon>
        <taxon>eudicotyledons</taxon>
        <taxon>Gunneridae</taxon>
        <taxon>Pentapetalae</taxon>
        <taxon>asterids</taxon>
        <taxon>lamiids</taxon>
        <taxon>Solanales</taxon>
        <taxon>Solanaceae</taxon>
        <taxon>Nicotianoideae</taxon>
        <taxon>Nicotianeae</taxon>
        <taxon>Nicotiana</taxon>
    </lineage>
</organism>